<keyword evidence="1" id="KW-0812">Transmembrane</keyword>
<keyword evidence="3" id="KW-1185">Reference proteome</keyword>
<feature type="transmembrane region" description="Helical" evidence="1">
    <location>
        <begin position="37"/>
        <end position="60"/>
    </location>
</feature>
<name>A0ABS8K5P7_9BURK</name>
<evidence type="ECO:0000313" key="2">
    <source>
        <dbReference type="EMBL" id="MCC8397480.1"/>
    </source>
</evidence>
<dbReference type="RefSeq" id="WP_230513737.1">
    <property type="nucleotide sequence ID" value="NZ_JAJITD010000030.1"/>
</dbReference>
<keyword evidence="1" id="KW-1133">Transmembrane helix</keyword>
<proteinExistence type="predicted"/>
<sequence>MNVAFPALVLFIVVLPGFLFRQFFHRNEVRTFYHTPFSAVVLKALLGAALFNAAGAVVAVPADTRLNWAMLFGFSSADHLPSRTWTVA</sequence>
<organism evidence="2 3">
    <name type="scientific">Paraburkholderia sejongensis</name>
    <dbReference type="NCBI Taxonomy" id="2886946"/>
    <lineage>
        <taxon>Bacteria</taxon>
        <taxon>Pseudomonadati</taxon>
        <taxon>Pseudomonadota</taxon>
        <taxon>Betaproteobacteria</taxon>
        <taxon>Burkholderiales</taxon>
        <taxon>Burkholderiaceae</taxon>
        <taxon>Paraburkholderia</taxon>
    </lineage>
</organism>
<keyword evidence="1" id="KW-0472">Membrane</keyword>
<dbReference type="EMBL" id="JAJITD010000030">
    <property type="protein sequence ID" value="MCC8397480.1"/>
    <property type="molecule type" value="Genomic_DNA"/>
</dbReference>
<protein>
    <submittedName>
        <fullName evidence="2">Uncharacterized protein</fullName>
    </submittedName>
</protein>
<gene>
    <name evidence="2" type="ORF">LJ656_33520</name>
</gene>
<dbReference type="Proteomes" id="UP001431019">
    <property type="component" value="Unassembled WGS sequence"/>
</dbReference>
<comment type="caution">
    <text evidence="2">The sequence shown here is derived from an EMBL/GenBank/DDBJ whole genome shotgun (WGS) entry which is preliminary data.</text>
</comment>
<evidence type="ECO:0000256" key="1">
    <source>
        <dbReference type="SAM" id="Phobius"/>
    </source>
</evidence>
<reference evidence="2 3" key="1">
    <citation type="submission" date="2021-11" db="EMBL/GenBank/DDBJ databases">
        <authorList>
            <person name="Oh E.-T."/>
            <person name="Kim S.-B."/>
        </authorList>
    </citation>
    <scope>NUCLEOTIDE SEQUENCE [LARGE SCALE GENOMIC DNA]</scope>
    <source>
        <strain evidence="2 3">MMS20-SJTR3</strain>
    </source>
</reference>
<accession>A0ABS8K5P7</accession>
<evidence type="ECO:0000313" key="3">
    <source>
        <dbReference type="Proteomes" id="UP001431019"/>
    </source>
</evidence>